<evidence type="ECO:0000313" key="1">
    <source>
        <dbReference type="EMBL" id="SVA97590.1"/>
    </source>
</evidence>
<dbReference type="AlphaFoldDB" id="A0A382A7X1"/>
<dbReference type="EMBL" id="UINC01024272">
    <property type="protein sequence ID" value="SVA97590.1"/>
    <property type="molecule type" value="Genomic_DNA"/>
</dbReference>
<organism evidence="1">
    <name type="scientific">marine metagenome</name>
    <dbReference type="NCBI Taxonomy" id="408172"/>
    <lineage>
        <taxon>unclassified sequences</taxon>
        <taxon>metagenomes</taxon>
        <taxon>ecological metagenomes</taxon>
    </lineage>
</organism>
<proteinExistence type="predicted"/>
<protein>
    <submittedName>
        <fullName evidence="1">Uncharacterized protein</fullName>
    </submittedName>
</protein>
<feature type="non-terminal residue" evidence="1">
    <location>
        <position position="63"/>
    </location>
</feature>
<sequence>MKVLSNQIRKPLLKVMFSLLLTSVAAVAQDGLLVHLKLDEAGGELAKDSSGNGHDGTLVGVAV</sequence>
<reference evidence="1" key="1">
    <citation type="submission" date="2018-05" db="EMBL/GenBank/DDBJ databases">
        <authorList>
            <person name="Lanie J.A."/>
            <person name="Ng W.-L."/>
            <person name="Kazmierczak K.M."/>
            <person name="Andrzejewski T.M."/>
            <person name="Davidsen T.M."/>
            <person name="Wayne K.J."/>
            <person name="Tettelin H."/>
            <person name="Glass J.I."/>
            <person name="Rusch D."/>
            <person name="Podicherti R."/>
            <person name="Tsui H.-C.T."/>
            <person name="Winkler M.E."/>
        </authorList>
    </citation>
    <scope>NUCLEOTIDE SEQUENCE</scope>
</reference>
<gene>
    <name evidence="1" type="ORF">METZ01_LOCUS150444</name>
</gene>
<accession>A0A382A7X1</accession>
<name>A0A382A7X1_9ZZZZ</name>